<dbReference type="Proteomes" id="UP001564626">
    <property type="component" value="Unassembled WGS sequence"/>
</dbReference>
<dbReference type="EMBL" id="JBGEHV010000016">
    <property type="protein sequence ID" value="MEY8039960.1"/>
    <property type="molecule type" value="Genomic_DNA"/>
</dbReference>
<proteinExistence type="predicted"/>
<gene>
    <name evidence="1" type="ORF">AB8O55_11185</name>
</gene>
<name>A0ABV4CFU2_9PSEU</name>
<comment type="caution">
    <text evidence="1">The sequence shown here is derived from an EMBL/GenBank/DDBJ whole genome shotgun (WGS) entry which is preliminary data.</text>
</comment>
<organism evidence="1 2">
    <name type="scientific">Saccharopolyspora cebuensis</name>
    <dbReference type="NCBI Taxonomy" id="418759"/>
    <lineage>
        <taxon>Bacteria</taxon>
        <taxon>Bacillati</taxon>
        <taxon>Actinomycetota</taxon>
        <taxon>Actinomycetes</taxon>
        <taxon>Pseudonocardiales</taxon>
        <taxon>Pseudonocardiaceae</taxon>
        <taxon>Saccharopolyspora</taxon>
    </lineage>
</organism>
<keyword evidence="2" id="KW-1185">Reference proteome</keyword>
<reference evidence="1 2" key="1">
    <citation type="submission" date="2024-08" db="EMBL/GenBank/DDBJ databases">
        <title>Genome mining of Saccharopolyspora cebuensis PGLac3 from Nigerian medicinal plant.</title>
        <authorList>
            <person name="Ezeobiora C.E."/>
            <person name="Igbokwe N.H."/>
            <person name="Amin D.H."/>
            <person name="Mendie U.E."/>
        </authorList>
    </citation>
    <scope>NUCLEOTIDE SEQUENCE [LARGE SCALE GENOMIC DNA]</scope>
    <source>
        <strain evidence="1 2">PGLac3</strain>
    </source>
</reference>
<protein>
    <submittedName>
        <fullName evidence="1">Uncharacterized protein</fullName>
    </submittedName>
</protein>
<evidence type="ECO:0000313" key="2">
    <source>
        <dbReference type="Proteomes" id="UP001564626"/>
    </source>
</evidence>
<evidence type="ECO:0000313" key="1">
    <source>
        <dbReference type="EMBL" id="MEY8039960.1"/>
    </source>
</evidence>
<dbReference type="RefSeq" id="WP_369774756.1">
    <property type="nucleotide sequence ID" value="NZ_JBGEHV010000016.1"/>
</dbReference>
<sequence>MTLADQVRAVLRERAATDPAAAQAEFREPVEQHGAAAVATAVAAMAVVVER</sequence>
<accession>A0ABV4CFU2</accession>